<accession>A0A1X7NQ61</accession>
<dbReference type="EMBL" id="FXBJ01000002">
    <property type="protein sequence ID" value="SMH39752.1"/>
    <property type="molecule type" value="Genomic_DNA"/>
</dbReference>
<protein>
    <submittedName>
        <fullName evidence="1">Uncharacterized protein</fullName>
    </submittedName>
</protein>
<dbReference type="STRING" id="1073423.SAMN04488700_2276"/>
<organism evidence="1 2">
    <name type="scientific">Carnobacterium iners</name>
    <dbReference type="NCBI Taxonomy" id="1073423"/>
    <lineage>
        <taxon>Bacteria</taxon>
        <taxon>Bacillati</taxon>
        <taxon>Bacillota</taxon>
        <taxon>Bacilli</taxon>
        <taxon>Lactobacillales</taxon>
        <taxon>Carnobacteriaceae</taxon>
        <taxon>Carnobacterium</taxon>
    </lineage>
</organism>
<dbReference type="RefSeq" id="WP_085560297.1">
    <property type="nucleotide sequence ID" value="NZ_FOAH01000002.1"/>
</dbReference>
<evidence type="ECO:0000313" key="2">
    <source>
        <dbReference type="Proteomes" id="UP000193435"/>
    </source>
</evidence>
<dbReference type="Proteomes" id="UP000193435">
    <property type="component" value="Unassembled WGS sequence"/>
</dbReference>
<keyword evidence="2" id="KW-1185">Reference proteome</keyword>
<dbReference type="AlphaFoldDB" id="A0A1X7NQ61"/>
<name>A0A1X7NQ61_9LACT</name>
<proteinExistence type="predicted"/>
<sequence>MISEMDSSQITENIEKLISGKTDEIFIKKEDFMIFREIWLNHPKKNSLIGTANHYGEVSYQYKSID</sequence>
<reference evidence="1 2" key="1">
    <citation type="submission" date="2017-04" db="EMBL/GenBank/DDBJ databases">
        <authorList>
            <person name="Afonso C.L."/>
            <person name="Miller P.J."/>
            <person name="Scott M.A."/>
            <person name="Spackman E."/>
            <person name="Goraichik I."/>
            <person name="Dimitrov K.M."/>
            <person name="Suarez D.L."/>
            <person name="Swayne D.E."/>
        </authorList>
    </citation>
    <scope>NUCLEOTIDE SEQUENCE [LARGE SCALE GENOMIC DNA]</scope>
    <source>
        <strain evidence="1 2">LMG26642</strain>
    </source>
</reference>
<gene>
    <name evidence="1" type="ORF">SAMN04488700_2276</name>
</gene>
<evidence type="ECO:0000313" key="1">
    <source>
        <dbReference type="EMBL" id="SMH39752.1"/>
    </source>
</evidence>